<organism evidence="1 2">
    <name type="scientific">Leptospira weilii str. UI 13098</name>
    <dbReference type="NCBI Taxonomy" id="1088542"/>
    <lineage>
        <taxon>Bacteria</taxon>
        <taxon>Pseudomonadati</taxon>
        <taxon>Spirochaetota</taxon>
        <taxon>Spirochaetia</taxon>
        <taxon>Leptospirales</taxon>
        <taxon>Leptospiraceae</taxon>
        <taxon>Leptospira</taxon>
    </lineage>
</organism>
<evidence type="ECO:0000313" key="2">
    <source>
        <dbReference type="Proteomes" id="UP000012118"/>
    </source>
</evidence>
<reference evidence="1 2" key="1">
    <citation type="submission" date="2013-01" db="EMBL/GenBank/DDBJ databases">
        <authorList>
            <person name="Harkins D.M."/>
            <person name="Durkin A.S."/>
            <person name="Brinkac L.M."/>
            <person name="Haft D.H."/>
            <person name="Selengut J.D."/>
            <person name="Sanka R."/>
            <person name="DePew J."/>
            <person name="Purushe J."/>
            <person name="Chanthongthip A."/>
            <person name="Lattana O."/>
            <person name="Phetsouvanh R."/>
            <person name="Newton P.N."/>
            <person name="Vinetz J.M."/>
            <person name="Sutton G.G."/>
            <person name="Nierman W.C."/>
            <person name="Fouts D.E."/>
        </authorList>
    </citation>
    <scope>NUCLEOTIDE SEQUENCE [LARGE SCALE GENOMIC DNA]</scope>
    <source>
        <strain evidence="1 2">UI 13098</strain>
    </source>
</reference>
<sequence length="43" mass="5109">MFFEERQIRFYLQINLKFVLIRTSKERFAVIDNVSAAVESLGE</sequence>
<keyword evidence="2" id="KW-1185">Reference proteome</keyword>
<dbReference type="Proteomes" id="UP000012118">
    <property type="component" value="Unassembled WGS sequence"/>
</dbReference>
<protein>
    <submittedName>
        <fullName evidence="1">Uncharacterized protein</fullName>
    </submittedName>
</protein>
<proteinExistence type="predicted"/>
<dbReference type="EMBL" id="AHNU02000045">
    <property type="protein sequence ID" value="EMN90192.1"/>
    <property type="molecule type" value="Genomic_DNA"/>
</dbReference>
<accession>M6QMT3</accession>
<name>M6QMT3_9LEPT</name>
<dbReference type="AlphaFoldDB" id="M6QMT3"/>
<evidence type="ECO:0000313" key="1">
    <source>
        <dbReference type="EMBL" id="EMN90192.1"/>
    </source>
</evidence>
<gene>
    <name evidence="1" type="ORF">LEP1GSC108_4781</name>
</gene>
<comment type="caution">
    <text evidence="1">The sequence shown here is derived from an EMBL/GenBank/DDBJ whole genome shotgun (WGS) entry which is preliminary data.</text>
</comment>